<dbReference type="Gene3D" id="3.40.50.10190">
    <property type="entry name" value="BRCT domain"/>
    <property type="match status" value="1"/>
</dbReference>
<evidence type="ECO:0000313" key="6">
    <source>
        <dbReference type="Proteomes" id="UP001316189"/>
    </source>
</evidence>
<sequence>MTGYAVLDLETTGFSATRDDRILEIAVVLMDDRGQVEREWCTLVDPEREVGAGQARGITPADLALAPTFAQIAPWLVRLLGGRVLVGHNVGFDVRFLIAELDRAGTPLRLDPERCLCTMRLARDRLPGASRGLAVCCELAGVPYDGAHSALGDARASAGLLRHYLGTGGVDASLALPVEVAPGPEVPEPRAAHRGDSGSTHHWLATLADRLPRVSEPPHADEYLDLLDQALLDRALSTRQRDSLLAAAHEAGLARAEVDELHRAYLCSIARAALADAAADGRGLTDMEVAELHDIAAALGLADDDLTVALAPPGTPFPKPLVHLAEGDQVVFTGDLSRPRDEWHGLARAAGLVPWPHVTQDTRLLVASDPDALCGKVRTARRHGIPVLTEPAFTGMLARESEG</sequence>
<dbReference type="InterPro" id="IPR012337">
    <property type="entry name" value="RNaseH-like_sf"/>
</dbReference>
<keyword evidence="3 5" id="KW-0269">Exonuclease</keyword>
<dbReference type="PANTHER" id="PTHR30231">
    <property type="entry name" value="DNA POLYMERASE III SUBUNIT EPSILON"/>
    <property type="match status" value="1"/>
</dbReference>
<dbReference type="InterPro" id="IPR013520">
    <property type="entry name" value="Ribonucl_H"/>
</dbReference>
<keyword evidence="2" id="KW-0378">Hydrolase</keyword>
<dbReference type="GO" id="GO:0004527">
    <property type="term" value="F:exonuclease activity"/>
    <property type="evidence" value="ECO:0007669"/>
    <property type="project" value="UniProtKB-KW"/>
</dbReference>
<dbReference type="SUPFAM" id="SSF53098">
    <property type="entry name" value="Ribonuclease H-like"/>
    <property type="match status" value="1"/>
</dbReference>
<protein>
    <submittedName>
        <fullName evidence="5">Exonuclease domain-containing protein</fullName>
    </submittedName>
</protein>
<organism evidence="5 6">
    <name type="scientific">Cellulomonas chengniuliangii</name>
    <dbReference type="NCBI Taxonomy" id="2968084"/>
    <lineage>
        <taxon>Bacteria</taxon>
        <taxon>Bacillati</taxon>
        <taxon>Actinomycetota</taxon>
        <taxon>Actinomycetes</taxon>
        <taxon>Micrococcales</taxon>
        <taxon>Cellulomonadaceae</taxon>
        <taxon>Cellulomonas</taxon>
    </lineage>
</organism>
<proteinExistence type="predicted"/>
<keyword evidence="1" id="KW-0540">Nuclease</keyword>
<feature type="domain" description="Exonuclease" evidence="4">
    <location>
        <begin position="3"/>
        <end position="170"/>
    </location>
</feature>
<dbReference type="SUPFAM" id="SSF52113">
    <property type="entry name" value="BRCT domain"/>
    <property type="match status" value="1"/>
</dbReference>
<evidence type="ECO:0000313" key="5">
    <source>
        <dbReference type="EMBL" id="UUI75472.1"/>
    </source>
</evidence>
<dbReference type="Proteomes" id="UP001316189">
    <property type="component" value="Chromosome"/>
</dbReference>
<keyword evidence="6" id="KW-1185">Reference proteome</keyword>
<dbReference type="SMART" id="SM00479">
    <property type="entry name" value="EXOIII"/>
    <property type="match status" value="1"/>
</dbReference>
<dbReference type="CDD" id="cd06127">
    <property type="entry name" value="DEDDh"/>
    <property type="match status" value="1"/>
</dbReference>
<accession>A0ABY5L1R5</accession>
<evidence type="ECO:0000259" key="4">
    <source>
        <dbReference type="SMART" id="SM00479"/>
    </source>
</evidence>
<reference evidence="5 6" key="1">
    <citation type="submission" date="2022-07" db="EMBL/GenBank/DDBJ databases">
        <title>Novel species in genus cellulomonas.</title>
        <authorList>
            <person name="Ye L."/>
        </authorList>
    </citation>
    <scope>NUCLEOTIDE SEQUENCE [LARGE SCALE GENOMIC DNA]</scope>
    <source>
        <strain evidence="6">zg-Y338</strain>
    </source>
</reference>
<name>A0ABY5L1R5_9CELL</name>
<dbReference type="InterPro" id="IPR036397">
    <property type="entry name" value="RNaseH_sf"/>
</dbReference>
<evidence type="ECO:0000256" key="3">
    <source>
        <dbReference type="ARBA" id="ARBA00022839"/>
    </source>
</evidence>
<dbReference type="Pfam" id="PF00929">
    <property type="entry name" value="RNase_T"/>
    <property type="match status" value="1"/>
</dbReference>
<evidence type="ECO:0000256" key="1">
    <source>
        <dbReference type="ARBA" id="ARBA00022722"/>
    </source>
</evidence>
<dbReference type="PANTHER" id="PTHR30231:SF4">
    <property type="entry name" value="PROTEIN NEN2"/>
    <property type="match status" value="1"/>
</dbReference>
<dbReference type="EMBL" id="CP101988">
    <property type="protein sequence ID" value="UUI75472.1"/>
    <property type="molecule type" value="Genomic_DNA"/>
</dbReference>
<dbReference type="Gene3D" id="3.30.420.10">
    <property type="entry name" value="Ribonuclease H-like superfamily/Ribonuclease H"/>
    <property type="match status" value="1"/>
</dbReference>
<dbReference type="InterPro" id="IPR036420">
    <property type="entry name" value="BRCT_dom_sf"/>
</dbReference>
<dbReference type="RefSeq" id="WP_227568432.1">
    <property type="nucleotide sequence ID" value="NZ_CP101988.1"/>
</dbReference>
<evidence type="ECO:0000256" key="2">
    <source>
        <dbReference type="ARBA" id="ARBA00022801"/>
    </source>
</evidence>
<gene>
    <name evidence="5" type="ORF">NP064_00625</name>
</gene>